<evidence type="ECO:0008006" key="4">
    <source>
        <dbReference type="Google" id="ProtNLM"/>
    </source>
</evidence>
<evidence type="ECO:0000313" key="3">
    <source>
        <dbReference type="Proteomes" id="UP000758603"/>
    </source>
</evidence>
<comment type="caution">
    <text evidence="2">The sequence shown here is derived from an EMBL/GenBank/DDBJ whole genome shotgun (WGS) entry which is preliminary data.</text>
</comment>
<proteinExistence type="predicted"/>
<feature type="signal peptide" evidence="1">
    <location>
        <begin position="1"/>
        <end position="23"/>
    </location>
</feature>
<name>A0A9P8RP65_9PEZI</name>
<evidence type="ECO:0000256" key="1">
    <source>
        <dbReference type="SAM" id="SignalP"/>
    </source>
</evidence>
<feature type="chain" id="PRO_5040255084" description="Secreted protein" evidence="1">
    <location>
        <begin position="24"/>
        <end position="71"/>
    </location>
</feature>
<dbReference type="Proteomes" id="UP000758603">
    <property type="component" value="Unassembled WGS sequence"/>
</dbReference>
<dbReference type="GeneID" id="70132817"/>
<sequence length="71" mass="8201">MILSYKFGELLVVYILCTSCSFSRVQDGNRAWTIERGCNVPVTLCSGRRRDSMRCVTHTDYVRPIATRLRQ</sequence>
<keyword evidence="3" id="KW-1185">Reference proteome</keyword>
<evidence type="ECO:0000313" key="2">
    <source>
        <dbReference type="EMBL" id="KAH6647085.1"/>
    </source>
</evidence>
<dbReference type="AlphaFoldDB" id="A0A9P8RP65"/>
<keyword evidence="1" id="KW-0732">Signal</keyword>
<protein>
    <recommendedName>
        <fullName evidence="4">Secreted protein</fullName>
    </recommendedName>
</protein>
<dbReference type="EMBL" id="JAGPXC010000009">
    <property type="protein sequence ID" value="KAH6647085.1"/>
    <property type="molecule type" value="Genomic_DNA"/>
</dbReference>
<organism evidence="2 3">
    <name type="scientific">Truncatella angustata</name>
    <dbReference type="NCBI Taxonomy" id="152316"/>
    <lineage>
        <taxon>Eukaryota</taxon>
        <taxon>Fungi</taxon>
        <taxon>Dikarya</taxon>
        <taxon>Ascomycota</taxon>
        <taxon>Pezizomycotina</taxon>
        <taxon>Sordariomycetes</taxon>
        <taxon>Xylariomycetidae</taxon>
        <taxon>Amphisphaeriales</taxon>
        <taxon>Sporocadaceae</taxon>
        <taxon>Truncatella</taxon>
    </lineage>
</organism>
<dbReference type="RefSeq" id="XP_045953599.1">
    <property type="nucleotide sequence ID" value="XM_046103926.1"/>
</dbReference>
<reference evidence="2" key="1">
    <citation type="journal article" date="2021" name="Nat. Commun.">
        <title>Genetic determinants of endophytism in the Arabidopsis root mycobiome.</title>
        <authorList>
            <person name="Mesny F."/>
            <person name="Miyauchi S."/>
            <person name="Thiergart T."/>
            <person name="Pickel B."/>
            <person name="Atanasova L."/>
            <person name="Karlsson M."/>
            <person name="Huettel B."/>
            <person name="Barry K.W."/>
            <person name="Haridas S."/>
            <person name="Chen C."/>
            <person name="Bauer D."/>
            <person name="Andreopoulos W."/>
            <person name="Pangilinan J."/>
            <person name="LaButti K."/>
            <person name="Riley R."/>
            <person name="Lipzen A."/>
            <person name="Clum A."/>
            <person name="Drula E."/>
            <person name="Henrissat B."/>
            <person name="Kohler A."/>
            <person name="Grigoriev I.V."/>
            <person name="Martin F.M."/>
            <person name="Hacquard S."/>
        </authorList>
    </citation>
    <scope>NUCLEOTIDE SEQUENCE</scope>
    <source>
        <strain evidence="2">MPI-SDFR-AT-0073</strain>
    </source>
</reference>
<accession>A0A9P8RP65</accession>
<gene>
    <name evidence="2" type="ORF">BKA67DRAFT_581607</name>
</gene>